<feature type="non-terminal residue" evidence="1">
    <location>
        <position position="1"/>
    </location>
</feature>
<dbReference type="OrthoDB" id="10387140at2759"/>
<gene>
    <name evidence="1" type="ORF">NOO_LOCUS12679</name>
</gene>
<reference evidence="1 2" key="1">
    <citation type="submission" date="2018-08" db="EMBL/GenBank/DDBJ databases">
        <authorList>
            <person name="Laetsch R D."/>
            <person name="Stevens L."/>
            <person name="Kumar S."/>
            <person name="Blaxter L. M."/>
        </authorList>
    </citation>
    <scope>NUCLEOTIDE SEQUENCE [LARGE SCALE GENOMIC DNA]</scope>
</reference>
<feature type="non-terminal residue" evidence="1">
    <location>
        <position position="93"/>
    </location>
</feature>
<evidence type="ECO:0000313" key="2">
    <source>
        <dbReference type="Proteomes" id="UP000271087"/>
    </source>
</evidence>
<evidence type="ECO:0000313" key="1">
    <source>
        <dbReference type="EMBL" id="VDM99718.1"/>
    </source>
</evidence>
<dbReference type="Proteomes" id="UP000271087">
    <property type="component" value="Unassembled WGS sequence"/>
</dbReference>
<sequence length="93" mass="10838">DYVFRIVPTCAPPLLLKQPSVFDEAAMREILTIDDSIAKLRQNFLPLYLTNNLLKRDEKRTVSESEVDELMRRNIKKACSSMRMQILARTFYG</sequence>
<dbReference type="AlphaFoldDB" id="A0A3P7MJN8"/>
<organism evidence="1 2">
    <name type="scientific">Onchocerca ochengi</name>
    <name type="common">Filarial nematode worm</name>
    <dbReference type="NCBI Taxonomy" id="42157"/>
    <lineage>
        <taxon>Eukaryota</taxon>
        <taxon>Metazoa</taxon>
        <taxon>Ecdysozoa</taxon>
        <taxon>Nematoda</taxon>
        <taxon>Chromadorea</taxon>
        <taxon>Rhabditida</taxon>
        <taxon>Spirurina</taxon>
        <taxon>Spiruromorpha</taxon>
        <taxon>Filarioidea</taxon>
        <taxon>Onchocercidae</taxon>
        <taxon>Onchocerca</taxon>
    </lineage>
</organism>
<name>A0A3P7MJN8_ONCOC</name>
<dbReference type="EMBL" id="UYRW01011563">
    <property type="protein sequence ID" value="VDM99718.1"/>
    <property type="molecule type" value="Genomic_DNA"/>
</dbReference>
<accession>A0A3P7MJN8</accession>
<keyword evidence="2" id="KW-1185">Reference proteome</keyword>
<proteinExistence type="predicted"/>
<protein>
    <submittedName>
        <fullName evidence="1">Uncharacterized protein</fullName>
    </submittedName>
</protein>